<feature type="short sequence motif" description="Histidine triad motif" evidence="4">
    <location>
        <begin position="117"/>
        <end position="121"/>
    </location>
</feature>
<evidence type="ECO:0000256" key="1">
    <source>
        <dbReference type="ARBA" id="ARBA00022741"/>
    </source>
</evidence>
<gene>
    <name evidence="6" type="ORF">SHALO_1587</name>
</gene>
<evidence type="ECO:0000256" key="3">
    <source>
        <dbReference type="PIRSR" id="PIRSR639383-2"/>
    </source>
</evidence>
<feature type="binding site" evidence="3">
    <location>
        <position position="49"/>
    </location>
    <ligand>
        <name>substrate</name>
    </ligand>
</feature>
<dbReference type="AlphaFoldDB" id="A0A1D7TK92"/>
<dbReference type="KEGG" id="shal:SHALO_1587"/>
<dbReference type="InterPro" id="IPR011146">
    <property type="entry name" value="HIT-like"/>
</dbReference>
<dbReference type="Proteomes" id="UP000094609">
    <property type="component" value="Chromosome"/>
</dbReference>
<dbReference type="InterPro" id="IPR036265">
    <property type="entry name" value="HIT-like_sf"/>
</dbReference>
<dbReference type="GO" id="GO:0004081">
    <property type="term" value="F:bis(5'-nucleosyl)-tetraphosphatase (asymmetrical) activity"/>
    <property type="evidence" value="ECO:0007669"/>
    <property type="project" value="UniProtKB-EC"/>
</dbReference>
<dbReference type="SUPFAM" id="SSF54197">
    <property type="entry name" value="HIT-like"/>
    <property type="match status" value="1"/>
</dbReference>
<feature type="active site" description="Tele-AMP-histidine intermediate" evidence="2">
    <location>
        <position position="119"/>
    </location>
</feature>
<keyword evidence="7" id="KW-1185">Reference proteome</keyword>
<evidence type="ECO:0000256" key="4">
    <source>
        <dbReference type="PROSITE-ProRule" id="PRU00464"/>
    </source>
</evidence>
<name>A0A1D7TK92_9BACT</name>
<keyword evidence="1" id="KW-0547">Nucleotide-binding</keyword>
<evidence type="ECO:0000313" key="7">
    <source>
        <dbReference type="Proteomes" id="UP000094609"/>
    </source>
</evidence>
<dbReference type="PANTHER" id="PTHR42997">
    <property type="entry name" value="HIT FAMILY HYDROLASE"/>
    <property type="match status" value="1"/>
</dbReference>
<dbReference type="Pfam" id="PF01230">
    <property type="entry name" value="HIT"/>
    <property type="match status" value="1"/>
</dbReference>
<dbReference type="PATRIC" id="fig|1193502.14.peg.1611"/>
<dbReference type="CDD" id="cd01275">
    <property type="entry name" value="FHIT"/>
    <property type="match status" value="1"/>
</dbReference>
<dbReference type="STRING" id="1193502.SHALO_1587"/>
<feature type="binding site" evidence="3">
    <location>
        <position position="121"/>
    </location>
    <ligand>
        <name>substrate</name>
    </ligand>
</feature>
<organism evidence="6 7">
    <name type="scientific">Sulfurospirillum halorespirans DSM 13726</name>
    <dbReference type="NCBI Taxonomy" id="1193502"/>
    <lineage>
        <taxon>Bacteria</taxon>
        <taxon>Pseudomonadati</taxon>
        <taxon>Campylobacterota</taxon>
        <taxon>Epsilonproteobacteria</taxon>
        <taxon>Campylobacterales</taxon>
        <taxon>Sulfurospirillaceae</taxon>
        <taxon>Sulfurospirillum</taxon>
    </lineage>
</organism>
<dbReference type="EC" id="3.6.1.17" evidence="6"/>
<accession>A0A1D7TK92</accession>
<dbReference type="RefSeq" id="WP_069478071.1">
    <property type="nucleotide sequence ID" value="NZ_CP017111.1"/>
</dbReference>
<dbReference type="InterPro" id="IPR039383">
    <property type="entry name" value="FHIT"/>
</dbReference>
<protein>
    <submittedName>
        <fullName evidence="6">HIT family hydrolase</fullName>
        <ecNumber evidence="6">3.6.1.17</ecNumber>
    </submittedName>
</protein>
<dbReference type="GO" id="GO:0000166">
    <property type="term" value="F:nucleotide binding"/>
    <property type="evidence" value="ECO:0007669"/>
    <property type="project" value="UniProtKB-KW"/>
</dbReference>
<dbReference type="EMBL" id="CP017111">
    <property type="protein sequence ID" value="AOO65360.1"/>
    <property type="molecule type" value="Genomic_DNA"/>
</dbReference>
<dbReference type="InterPro" id="IPR052908">
    <property type="entry name" value="AP-4-A_phosphorylase"/>
</dbReference>
<evidence type="ECO:0000256" key="2">
    <source>
        <dbReference type="PIRSR" id="PIRSR639383-1"/>
    </source>
</evidence>
<dbReference type="PROSITE" id="PS51084">
    <property type="entry name" value="HIT_2"/>
    <property type="match status" value="1"/>
</dbReference>
<evidence type="ECO:0000259" key="5">
    <source>
        <dbReference type="PROSITE" id="PS51084"/>
    </source>
</evidence>
<proteinExistence type="predicted"/>
<dbReference type="Gene3D" id="3.30.428.10">
    <property type="entry name" value="HIT-like"/>
    <property type="match status" value="1"/>
</dbReference>
<keyword evidence="6" id="KW-0378">Hydrolase</keyword>
<reference evidence="7" key="1">
    <citation type="submission" date="2016-08" db="EMBL/GenBank/DDBJ databases">
        <title>Complete genome sequence of the organohalide-respiring Epsilonproteobacterium Sulfurospirillum halorespirans.</title>
        <authorList>
            <person name="Goris T."/>
            <person name="Zimmermann J."/>
            <person name="Schenz B."/>
            <person name="Lemos M."/>
            <person name="Hackermueller J."/>
            <person name="Diekert G."/>
        </authorList>
    </citation>
    <scope>NUCLEOTIDE SEQUENCE [LARGE SCALE GENOMIC DNA]</scope>
    <source>
        <strain>DSM 13726</strain>
        <strain evidence="7">PCE-M2</strain>
    </source>
</reference>
<dbReference type="PANTHER" id="PTHR42997:SF1">
    <property type="entry name" value="AP-4-A PHOSPHORYLASE"/>
    <property type="match status" value="1"/>
</dbReference>
<sequence length="163" mass="18800">MDYMYAPWRDTYFSDKPEGCVFCNISEHPELDEQHHVLYRDVLCFIVMNRYPYTPGHFMVIPHHHTDAVETLEPEVWLHLSFIVQRCVKMLKEGIGAQGVNLGMNLGKSGGAGIAEHIHYHVIPRWMGDTNFITTIADTRVYGTDFEKIYTHLKGLVPEYLAC</sequence>
<evidence type="ECO:0000313" key="6">
    <source>
        <dbReference type="EMBL" id="AOO65360.1"/>
    </source>
</evidence>
<feature type="domain" description="HIT" evidence="5">
    <location>
        <begin position="21"/>
        <end position="132"/>
    </location>
</feature>